<dbReference type="InterPro" id="IPR013783">
    <property type="entry name" value="Ig-like_fold"/>
</dbReference>
<evidence type="ECO:0000256" key="2">
    <source>
        <dbReference type="SAM" id="SignalP"/>
    </source>
</evidence>
<dbReference type="Gene3D" id="2.60.40.10">
    <property type="entry name" value="Immunoglobulins"/>
    <property type="match status" value="1"/>
</dbReference>
<name>A0AAV1FBY1_XYRNO</name>
<feature type="chain" id="PRO_5043942633" evidence="2">
    <location>
        <begin position="17"/>
        <end position="160"/>
    </location>
</feature>
<evidence type="ECO:0000313" key="3">
    <source>
        <dbReference type="EMBL" id="CAJ1058550.1"/>
    </source>
</evidence>
<sequence>MDHLLLLLMLAGVSHALFPAAQTSCNATGNTSHCTSTRGGSVYIQVMTNASRHLLLCTKQLPTGAIDVFTLRKEKVTIQGPFKNRTEFFINNGTLKITNVEKSDAGQYKIEIFDQSGFHLRNIEIQLDVQDNILPILIIVCSAAGLLLILVILCCVQWRF</sequence>
<keyword evidence="2" id="KW-0732">Signal</keyword>
<organism evidence="3 4">
    <name type="scientific">Xyrichtys novacula</name>
    <name type="common">Pearly razorfish</name>
    <name type="synonym">Hemipteronotus novacula</name>
    <dbReference type="NCBI Taxonomy" id="13765"/>
    <lineage>
        <taxon>Eukaryota</taxon>
        <taxon>Metazoa</taxon>
        <taxon>Chordata</taxon>
        <taxon>Craniata</taxon>
        <taxon>Vertebrata</taxon>
        <taxon>Euteleostomi</taxon>
        <taxon>Actinopterygii</taxon>
        <taxon>Neopterygii</taxon>
        <taxon>Teleostei</taxon>
        <taxon>Neoteleostei</taxon>
        <taxon>Acanthomorphata</taxon>
        <taxon>Eupercaria</taxon>
        <taxon>Labriformes</taxon>
        <taxon>Labridae</taxon>
        <taxon>Xyrichtys</taxon>
    </lineage>
</organism>
<keyword evidence="4" id="KW-1185">Reference proteome</keyword>
<feature type="transmembrane region" description="Helical" evidence="1">
    <location>
        <begin position="133"/>
        <end position="156"/>
    </location>
</feature>
<keyword evidence="1" id="KW-1133">Transmembrane helix</keyword>
<dbReference type="SUPFAM" id="SSF48726">
    <property type="entry name" value="Immunoglobulin"/>
    <property type="match status" value="1"/>
</dbReference>
<reference evidence="3" key="1">
    <citation type="submission" date="2023-08" db="EMBL/GenBank/DDBJ databases">
        <authorList>
            <person name="Alioto T."/>
            <person name="Alioto T."/>
            <person name="Gomez Garrido J."/>
        </authorList>
    </citation>
    <scope>NUCLEOTIDE SEQUENCE</scope>
</reference>
<keyword evidence="1" id="KW-0472">Membrane</keyword>
<protein>
    <submittedName>
        <fullName evidence="3">Uncharacterized protein LOC121516449 isoform X2</fullName>
    </submittedName>
</protein>
<dbReference type="EMBL" id="OY660869">
    <property type="protein sequence ID" value="CAJ1058550.1"/>
    <property type="molecule type" value="Genomic_DNA"/>
</dbReference>
<keyword evidence="1" id="KW-0812">Transmembrane</keyword>
<dbReference type="InterPro" id="IPR036179">
    <property type="entry name" value="Ig-like_dom_sf"/>
</dbReference>
<evidence type="ECO:0000313" key="4">
    <source>
        <dbReference type="Proteomes" id="UP001178508"/>
    </source>
</evidence>
<feature type="signal peptide" evidence="2">
    <location>
        <begin position="1"/>
        <end position="16"/>
    </location>
</feature>
<dbReference type="Proteomes" id="UP001178508">
    <property type="component" value="Chromosome 6"/>
</dbReference>
<dbReference type="AlphaFoldDB" id="A0AAV1FBY1"/>
<accession>A0AAV1FBY1</accession>
<proteinExistence type="predicted"/>
<evidence type="ECO:0000256" key="1">
    <source>
        <dbReference type="SAM" id="Phobius"/>
    </source>
</evidence>
<gene>
    <name evidence="3" type="ORF">XNOV1_A023460</name>
</gene>